<gene>
    <name evidence="1" type="ORF">TRIUR3_19761</name>
</gene>
<sequence>MGDAAYEQAGVFGSKRKRRRKQHYVYLVFDDWSYRYSIHKLVLLVKFIVKLKTREARAHYIMELKKYHFCQHQNGRHGRHLRLRHGKAYVGKTLALPFSGRGHFDRHLDAFVGLFKDPDTLGQVYSCCLSSSSTGHGLEWKLGKEKLFSQDPAERHVGATLVYMGRSKFCLVQCVSIEGESDGQELKEEGAQKRSSRKREMWADQFAVLRTEVLIRSSWKRDIYLVAVCIV</sequence>
<dbReference type="PANTHER" id="PTHR33085:SF42">
    <property type="entry name" value="DUF1618 DOMAIN-CONTAINING PROTEIN"/>
    <property type="match status" value="1"/>
</dbReference>
<dbReference type="AlphaFoldDB" id="M7YP79"/>
<reference evidence="1" key="1">
    <citation type="journal article" date="2013" name="Nature">
        <title>Draft genome of the wheat A-genome progenitor Triticum urartu.</title>
        <authorList>
            <person name="Ling H.Q."/>
            <person name="Zhao S."/>
            <person name="Liu D."/>
            <person name="Wang J."/>
            <person name="Sun H."/>
            <person name="Zhang C."/>
            <person name="Fan H."/>
            <person name="Li D."/>
            <person name="Dong L."/>
            <person name="Tao Y."/>
            <person name="Gao C."/>
            <person name="Wu H."/>
            <person name="Li Y."/>
            <person name="Cui Y."/>
            <person name="Guo X."/>
            <person name="Zheng S."/>
            <person name="Wang B."/>
            <person name="Yu K."/>
            <person name="Liang Q."/>
            <person name="Yang W."/>
            <person name="Lou X."/>
            <person name="Chen J."/>
            <person name="Feng M."/>
            <person name="Jian J."/>
            <person name="Zhang X."/>
            <person name="Luo G."/>
            <person name="Jiang Y."/>
            <person name="Liu J."/>
            <person name="Wang Z."/>
            <person name="Sha Y."/>
            <person name="Zhang B."/>
            <person name="Wu H."/>
            <person name="Tang D."/>
            <person name="Shen Q."/>
            <person name="Xue P."/>
            <person name="Zou S."/>
            <person name="Wang X."/>
            <person name="Liu X."/>
            <person name="Wang F."/>
            <person name="Yang Y."/>
            <person name="An X."/>
            <person name="Dong Z."/>
            <person name="Zhang K."/>
            <person name="Zhang X."/>
            <person name="Luo M.C."/>
            <person name="Dvorak J."/>
            <person name="Tong Y."/>
            <person name="Wang J."/>
            <person name="Yang H."/>
            <person name="Li Z."/>
            <person name="Wang D."/>
            <person name="Zhang A."/>
            <person name="Wang J."/>
        </authorList>
    </citation>
    <scope>NUCLEOTIDE SEQUENCE</scope>
</reference>
<name>M7YP79_TRIUA</name>
<dbReference type="PANTHER" id="PTHR33085">
    <property type="entry name" value="OS12G0113100 PROTEIN-RELATED"/>
    <property type="match status" value="1"/>
</dbReference>
<evidence type="ECO:0000313" key="1">
    <source>
        <dbReference type="EMBL" id="EMS49197.1"/>
    </source>
</evidence>
<accession>M7YP79</accession>
<dbReference type="Pfam" id="PF07893">
    <property type="entry name" value="DUF1668"/>
    <property type="match status" value="1"/>
</dbReference>
<organism evidence="1">
    <name type="scientific">Triticum urartu</name>
    <name type="common">Red wild einkorn</name>
    <name type="synonym">Crithodium urartu</name>
    <dbReference type="NCBI Taxonomy" id="4572"/>
    <lineage>
        <taxon>Eukaryota</taxon>
        <taxon>Viridiplantae</taxon>
        <taxon>Streptophyta</taxon>
        <taxon>Embryophyta</taxon>
        <taxon>Tracheophyta</taxon>
        <taxon>Spermatophyta</taxon>
        <taxon>Magnoliopsida</taxon>
        <taxon>Liliopsida</taxon>
        <taxon>Poales</taxon>
        <taxon>Poaceae</taxon>
        <taxon>BOP clade</taxon>
        <taxon>Pooideae</taxon>
        <taxon>Triticodae</taxon>
        <taxon>Triticeae</taxon>
        <taxon>Triticinae</taxon>
        <taxon>Triticum</taxon>
    </lineage>
</organism>
<protein>
    <submittedName>
        <fullName evidence="1">Uncharacterized protein</fullName>
    </submittedName>
</protein>
<proteinExistence type="predicted"/>
<dbReference type="EMBL" id="KD245940">
    <property type="protein sequence ID" value="EMS49197.1"/>
    <property type="molecule type" value="Genomic_DNA"/>
</dbReference>
<dbReference type="InterPro" id="IPR012871">
    <property type="entry name" value="DUF1668_ORYSA"/>
</dbReference>